<proteinExistence type="predicted"/>
<organism evidence="1 2">
    <name type="scientific">Cotesia glomerata</name>
    <name type="common">Lepidopteran parasitic wasp</name>
    <name type="synonym">Apanteles glomeratus</name>
    <dbReference type="NCBI Taxonomy" id="32391"/>
    <lineage>
        <taxon>Eukaryota</taxon>
        <taxon>Metazoa</taxon>
        <taxon>Ecdysozoa</taxon>
        <taxon>Arthropoda</taxon>
        <taxon>Hexapoda</taxon>
        <taxon>Insecta</taxon>
        <taxon>Pterygota</taxon>
        <taxon>Neoptera</taxon>
        <taxon>Endopterygota</taxon>
        <taxon>Hymenoptera</taxon>
        <taxon>Apocrita</taxon>
        <taxon>Ichneumonoidea</taxon>
        <taxon>Braconidae</taxon>
        <taxon>Microgastrinae</taxon>
        <taxon>Cotesia</taxon>
    </lineage>
</organism>
<dbReference type="AlphaFoldDB" id="A0AAV7ITJ5"/>
<keyword evidence="2" id="KW-1185">Reference proteome</keyword>
<gene>
    <name evidence="1" type="ORF">KQX54_000757</name>
</gene>
<accession>A0AAV7ITJ5</accession>
<evidence type="ECO:0000313" key="1">
    <source>
        <dbReference type="EMBL" id="KAH0558966.1"/>
    </source>
</evidence>
<dbReference type="EMBL" id="JAHXZJ010000413">
    <property type="protein sequence ID" value="KAH0558966.1"/>
    <property type="molecule type" value="Genomic_DNA"/>
</dbReference>
<reference evidence="1 2" key="1">
    <citation type="journal article" date="2021" name="J. Hered.">
        <title>A chromosome-level genome assembly of the parasitoid wasp, Cotesia glomerata (Hymenoptera: Braconidae).</title>
        <authorList>
            <person name="Pinto B.J."/>
            <person name="Weis J.J."/>
            <person name="Gamble T."/>
            <person name="Ode P.J."/>
            <person name="Paul R."/>
            <person name="Zaspel J.M."/>
        </authorList>
    </citation>
    <scope>NUCLEOTIDE SEQUENCE [LARGE SCALE GENOMIC DNA]</scope>
    <source>
        <strain evidence="1">CgM1</strain>
    </source>
</reference>
<comment type="caution">
    <text evidence="1">The sequence shown here is derived from an EMBL/GenBank/DDBJ whole genome shotgun (WGS) entry which is preliminary data.</text>
</comment>
<protein>
    <submittedName>
        <fullName evidence="1">Uncharacterized protein</fullName>
    </submittedName>
</protein>
<dbReference type="Proteomes" id="UP000826195">
    <property type="component" value="Unassembled WGS sequence"/>
</dbReference>
<evidence type="ECO:0000313" key="2">
    <source>
        <dbReference type="Proteomes" id="UP000826195"/>
    </source>
</evidence>
<sequence>MDEDVIGIINIVQDYGRGYVPEWNQGCHTPGESFEQEEDGKNREGQAAIHLSRKARYMGLIQRPRWSEGAQQSTLEARQWKNKALFLRSRRKDKREKWINYFRMGAELITLDKFKE</sequence>
<name>A0AAV7ITJ5_COTGL</name>